<evidence type="ECO:0000313" key="2">
    <source>
        <dbReference type="Proteomes" id="UP000193244"/>
    </source>
</evidence>
<organism evidence="1 2">
    <name type="scientific">Agreia pratensis</name>
    <dbReference type="NCBI Taxonomy" id="150121"/>
    <lineage>
        <taxon>Bacteria</taxon>
        <taxon>Bacillati</taxon>
        <taxon>Actinomycetota</taxon>
        <taxon>Actinomycetes</taxon>
        <taxon>Micrococcales</taxon>
        <taxon>Microbacteriaceae</taxon>
        <taxon>Agreia</taxon>
    </lineage>
</organism>
<keyword evidence="2" id="KW-1185">Reference proteome</keyword>
<protein>
    <submittedName>
        <fullName evidence="1">Uncharacterized protein</fullName>
    </submittedName>
</protein>
<dbReference type="STRING" id="150121.SAMN06296010_0335"/>
<gene>
    <name evidence="1" type="ORF">SAMN06296010_0335</name>
</gene>
<reference evidence="2" key="1">
    <citation type="submission" date="2017-04" db="EMBL/GenBank/DDBJ databases">
        <authorList>
            <person name="Varghese N."/>
            <person name="Submissions S."/>
        </authorList>
    </citation>
    <scope>NUCLEOTIDE SEQUENCE [LARGE SCALE GENOMIC DNA]</scope>
    <source>
        <strain evidence="2">VKM Ac-2510</strain>
    </source>
</reference>
<evidence type="ECO:0000313" key="1">
    <source>
        <dbReference type="EMBL" id="SMG11913.1"/>
    </source>
</evidence>
<name>A0A1X7IB62_9MICO</name>
<dbReference type="EMBL" id="FXAY01000001">
    <property type="protein sequence ID" value="SMG11913.1"/>
    <property type="molecule type" value="Genomic_DNA"/>
</dbReference>
<dbReference type="AlphaFoldDB" id="A0A1X7IB62"/>
<dbReference type="Proteomes" id="UP000193244">
    <property type="component" value="Unassembled WGS sequence"/>
</dbReference>
<proteinExistence type="predicted"/>
<sequence>MLVQTGYRSFMRWDNLFSDLESQLEYGLNAEENDLHEEEERLRLGRLSLRDRLCQLVAVSDRGANYSIAFVLAGGVALSARVKTIGKDWFAADVAIVSGAERGQRQKQCIVPFGAVQGLSLTRRQIRHSLEPHSQEEHRPITDRLGLAFLLRDLCRRRTTVEVTLPTESLFGTIDRVGRDHFDLAIHEATSPRRDAAVVGYRVISFDCIVMITV</sequence>
<accession>A0A1X7IB62</accession>